<keyword evidence="2 3" id="KW-0378">Hydrolase</keyword>
<dbReference type="AlphaFoldDB" id="A0A6B8WEU1"/>
<dbReference type="RefSeq" id="WP_156228678.1">
    <property type="nucleotide sequence ID" value="NZ_CP046453.1"/>
</dbReference>
<protein>
    <recommendedName>
        <fullName evidence="3">Carboxylic ester hydrolase</fullName>
        <ecNumber evidence="3">3.1.1.-</ecNumber>
    </recommendedName>
</protein>
<sequence length="433" mass="47593">MTDQERVTVTCAAGRITGVSDGEIVRFHSIPYSVIPGPFEDARRIPRDLRELVDATVHRPERIALSIVAPADAKALSDLPVVVYIHGGRFEHGTHGDRRADGAPNAREGIITVHIGYRVKLEGFARFHDDEPNHFRGIDDCQLGLEWVQHNIEAFGGDPTNVTLVGQSAGATAALWLARRDHYRGAFRRILAMSPCFPRESFEKRRGSLRMALGKPVTRASLTRLAEEKPAVLQRAYNRFRAVQGLDMALGPAGFDGSELADLPILLTSTRDEHYDMPIGRAIDAKGLGPTMVRLLARRMGVRGSVTEYLRSALALDPDRPMGRLIGDSANRRWVSQAADEAPGPVWVAEFIADSRPALHCEEIPQIFGLDPAMQTGAIRALFVDFVRGGTPDWKRYSATTGRHATILNIATNGVTLATDTLKMVREAFSPAR</sequence>
<dbReference type="InterPro" id="IPR029058">
    <property type="entry name" value="AB_hydrolase_fold"/>
</dbReference>
<dbReference type="KEGG" id="ccoe:CETAM_09795"/>
<gene>
    <name evidence="5" type="ORF">CETAM_09795</name>
</gene>
<dbReference type="InterPro" id="IPR002018">
    <property type="entry name" value="CarbesteraseB"/>
</dbReference>
<dbReference type="EC" id="3.1.1.-" evidence="3"/>
<proteinExistence type="inferred from homology"/>
<reference evidence="5 6" key="1">
    <citation type="journal article" date="2021" name="Int. J. Syst. Evol. Microbiol.">
        <title>Classification of three corynebacterial strains isolated from a small paddock in North Rhine-Westphalia: proposal of &lt;i&gt;Corynebacterium kalinowskii&lt;/i&gt; sp. nov., &lt;i&gt;Corynebacterium comes&lt;/i&gt; sp. nov. and &lt;i&gt;Corynebacterium occultum&lt;/i&gt; sp. nov.</title>
        <authorList>
            <person name="Schaffert L."/>
            <person name="Ruwe M."/>
            <person name="Milse J."/>
            <person name="Hanuschka K."/>
            <person name="Ortseifen V."/>
            <person name="Droste J."/>
            <person name="Brandt D."/>
            <person name="Schl L."/>
            <person name="Kutter Y."/>
            <person name="Vinke S."/>
            <person name="Vieh P."/>
            <person name="Jacob L."/>
            <person name="L N.C."/>
            <person name="Schulte-Berndt E."/>
            <person name="Hain C."/>
            <person name="Linder M."/>
            <person name="Schmidt P."/>
            <person name="Wollenschl L."/>
            <person name="Luttermann T."/>
            <person name="Thieme E."/>
            <person name="Hassa J."/>
            <person name="Haak M."/>
            <person name="Wittchen M."/>
            <person name="Mentz A."/>
            <person name="Persicke M."/>
            <person name="Busche T."/>
            <person name="R C."/>
        </authorList>
    </citation>
    <scope>NUCLEOTIDE SEQUENCE [LARGE SCALE GENOMIC DNA]</scope>
    <source>
        <strain evidence="5 6">2019</strain>
    </source>
</reference>
<organism evidence="5 6">
    <name type="scientific">Corynebacterium comes</name>
    <dbReference type="NCBI Taxonomy" id="2675218"/>
    <lineage>
        <taxon>Bacteria</taxon>
        <taxon>Bacillati</taxon>
        <taxon>Actinomycetota</taxon>
        <taxon>Actinomycetes</taxon>
        <taxon>Mycobacteriales</taxon>
        <taxon>Corynebacteriaceae</taxon>
        <taxon>Corynebacterium</taxon>
    </lineage>
</organism>
<evidence type="ECO:0000259" key="4">
    <source>
        <dbReference type="Pfam" id="PF00135"/>
    </source>
</evidence>
<dbReference type="PROSITE" id="PS00122">
    <property type="entry name" value="CARBOXYLESTERASE_B_1"/>
    <property type="match status" value="1"/>
</dbReference>
<evidence type="ECO:0000256" key="2">
    <source>
        <dbReference type="ARBA" id="ARBA00022801"/>
    </source>
</evidence>
<dbReference type="InterPro" id="IPR019826">
    <property type="entry name" value="Carboxylesterase_B_AS"/>
</dbReference>
<accession>A0A6B8WEU1</accession>
<evidence type="ECO:0000256" key="1">
    <source>
        <dbReference type="ARBA" id="ARBA00005964"/>
    </source>
</evidence>
<dbReference type="GO" id="GO:0016787">
    <property type="term" value="F:hydrolase activity"/>
    <property type="evidence" value="ECO:0007669"/>
    <property type="project" value="UniProtKB-KW"/>
</dbReference>
<evidence type="ECO:0000313" key="5">
    <source>
        <dbReference type="EMBL" id="QGU05208.1"/>
    </source>
</evidence>
<evidence type="ECO:0000313" key="6">
    <source>
        <dbReference type="Proteomes" id="UP000425178"/>
    </source>
</evidence>
<feature type="domain" description="Carboxylesterase type B" evidence="4">
    <location>
        <begin position="65"/>
        <end position="195"/>
    </location>
</feature>
<dbReference type="Pfam" id="PF00135">
    <property type="entry name" value="COesterase"/>
    <property type="match status" value="1"/>
</dbReference>
<dbReference type="Proteomes" id="UP000425178">
    <property type="component" value="Chromosome"/>
</dbReference>
<dbReference type="SUPFAM" id="SSF53474">
    <property type="entry name" value="alpha/beta-Hydrolases"/>
    <property type="match status" value="1"/>
</dbReference>
<dbReference type="EMBL" id="CP046453">
    <property type="protein sequence ID" value="QGU05208.1"/>
    <property type="molecule type" value="Genomic_DNA"/>
</dbReference>
<keyword evidence="6" id="KW-1185">Reference proteome</keyword>
<comment type="similarity">
    <text evidence="1 3">Belongs to the type-B carboxylesterase/lipase family.</text>
</comment>
<dbReference type="PANTHER" id="PTHR43142">
    <property type="entry name" value="CARBOXYLIC ESTER HYDROLASE"/>
    <property type="match status" value="1"/>
</dbReference>
<evidence type="ECO:0000256" key="3">
    <source>
        <dbReference type="RuleBase" id="RU361235"/>
    </source>
</evidence>
<dbReference type="PANTHER" id="PTHR43142:SF1">
    <property type="entry name" value="CARBOXYLIC ESTER HYDROLASE"/>
    <property type="match status" value="1"/>
</dbReference>
<name>A0A6B8WEU1_9CORY</name>
<dbReference type="Gene3D" id="3.40.50.1820">
    <property type="entry name" value="alpha/beta hydrolase"/>
    <property type="match status" value="1"/>
</dbReference>